<dbReference type="InterPro" id="IPR050415">
    <property type="entry name" value="MRET"/>
</dbReference>
<keyword evidence="3" id="KW-0001">2Fe-2S</keyword>
<dbReference type="Gene3D" id="2.40.30.10">
    <property type="entry name" value="Translation factors"/>
    <property type="match status" value="1"/>
</dbReference>
<evidence type="ECO:0000256" key="8">
    <source>
        <dbReference type="ARBA" id="ARBA00023014"/>
    </source>
</evidence>
<evidence type="ECO:0000256" key="2">
    <source>
        <dbReference type="ARBA" id="ARBA00022630"/>
    </source>
</evidence>
<proteinExistence type="predicted"/>
<dbReference type="Pfam" id="PF00111">
    <property type="entry name" value="Fer2"/>
    <property type="match status" value="1"/>
</dbReference>
<dbReference type="Gene3D" id="3.10.20.30">
    <property type="match status" value="1"/>
</dbReference>
<dbReference type="PROSITE" id="PS00197">
    <property type="entry name" value="2FE2S_FER_1"/>
    <property type="match status" value="1"/>
</dbReference>
<comment type="cofactor">
    <cofactor evidence="1">
        <name>FAD</name>
        <dbReference type="ChEBI" id="CHEBI:57692"/>
    </cofactor>
</comment>
<keyword evidence="2" id="KW-0285">Flavoprotein</keyword>
<dbReference type="PRINTS" id="PR00371">
    <property type="entry name" value="FPNCR"/>
</dbReference>
<keyword evidence="12" id="KW-1185">Reference proteome</keyword>
<dbReference type="PRINTS" id="PR00410">
    <property type="entry name" value="PHEHYDRXLASE"/>
</dbReference>
<dbReference type="PROSITE" id="PS51085">
    <property type="entry name" value="2FE2S_FER_2"/>
    <property type="match status" value="1"/>
</dbReference>
<keyword evidence="4" id="KW-0479">Metal-binding</keyword>
<dbReference type="RefSeq" id="WP_264137095.1">
    <property type="nucleotide sequence ID" value="NZ_JAOYOD010000001.1"/>
</dbReference>
<keyword evidence="5" id="KW-0274">FAD</keyword>
<evidence type="ECO:0000256" key="5">
    <source>
        <dbReference type="ARBA" id="ARBA00022827"/>
    </source>
</evidence>
<dbReference type="InterPro" id="IPR017938">
    <property type="entry name" value="Riboflavin_synthase-like_b-brl"/>
</dbReference>
<sequence>MGKVSKLKILKVVKETEDAVSIHFKQPFFRKIKYTPGQFLTLLVNIDGRVERRCYSLNSAPNVDKEVSVTVKRIKDGRVSNYLFENIKEGDKIKVLHPMGEFTLLPNPAECRHVVLFGAGSGITPLMSILKTVLNFEERSYVSLFYGNRDKESIIFNNDLRALKAIYPDRLNLVHILENPGDFEDCYKGRVERSQVPGLLNDLPELSTDKTLYYICGPSGMMTEAEEGLKLAGVDPKFIHIEKFSAPPPSAQEAKTSGPLLENREVTIIHKGKEHRIPVKANRTILDSALDHKLKLPYVCMDGICGSCKASCESGEVYMRSGHVLSAKEVEDGVVLPCLCKPLTNNVVIKYA</sequence>
<protein>
    <submittedName>
        <fullName evidence="11">Ferredoxin--NADP reductase</fullName>
    </submittedName>
</protein>
<dbReference type="InterPro" id="IPR017927">
    <property type="entry name" value="FAD-bd_FR_type"/>
</dbReference>
<reference evidence="11 12" key="1">
    <citation type="submission" date="2022-10" db="EMBL/GenBank/DDBJ databases">
        <title>Comparative genomics and taxonomic characterization of three novel marine species of genus Reichenbachiella exhibiting antioxidant and polysaccharide degradation activities.</title>
        <authorList>
            <person name="Muhammad N."/>
            <person name="Lee Y.-J."/>
            <person name="Ko J."/>
            <person name="Kim S.-G."/>
        </authorList>
    </citation>
    <scope>NUCLEOTIDE SEQUENCE [LARGE SCALE GENOMIC DNA]</scope>
    <source>
        <strain evidence="11 12">ABR2-5</strain>
    </source>
</reference>
<dbReference type="InterPro" id="IPR001041">
    <property type="entry name" value="2Fe-2S_ferredoxin-type"/>
</dbReference>
<dbReference type="CDD" id="cd06214">
    <property type="entry name" value="PA_degradation_oxidoreductase_like"/>
    <property type="match status" value="1"/>
</dbReference>
<evidence type="ECO:0000313" key="11">
    <source>
        <dbReference type="EMBL" id="MCV9386312.1"/>
    </source>
</evidence>
<comment type="caution">
    <text evidence="11">The sequence shown here is derived from an EMBL/GenBank/DDBJ whole genome shotgun (WGS) entry which is preliminary data.</text>
</comment>
<evidence type="ECO:0000259" key="10">
    <source>
        <dbReference type="PROSITE" id="PS51384"/>
    </source>
</evidence>
<name>A0ABT3CRR4_9BACT</name>
<dbReference type="InterPro" id="IPR008333">
    <property type="entry name" value="Cbr1-like_FAD-bd_dom"/>
</dbReference>
<evidence type="ECO:0000256" key="7">
    <source>
        <dbReference type="ARBA" id="ARBA00023004"/>
    </source>
</evidence>
<evidence type="ECO:0000256" key="1">
    <source>
        <dbReference type="ARBA" id="ARBA00001974"/>
    </source>
</evidence>
<evidence type="ECO:0000256" key="4">
    <source>
        <dbReference type="ARBA" id="ARBA00022723"/>
    </source>
</evidence>
<dbReference type="InterPro" id="IPR001709">
    <property type="entry name" value="Flavoprot_Pyr_Nucl_cyt_Rdtase"/>
</dbReference>
<dbReference type="Pfam" id="PF00175">
    <property type="entry name" value="NAD_binding_1"/>
    <property type="match status" value="1"/>
</dbReference>
<gene>
    <name evidence="11" type="ORF">N7U62_06525</name>
</gene>
<dbReference type="CDD" id="cd00207">
    <property type="entry name" value="fer2"/>
    <property type="match status" value="1"/>
</dbReference>
<dbReference type="InterPro" id="IPR036010">
    <property type="entry name" value="2Fe-2S_ferredoxin-like_sf"/>
</dbReference>
<dbReference type="SUPFAM" id="SSF54292">
    <property type="entry name" value="2Fe-2S ferredoxin-like"/>
    <property type="match status" value="1"/>
</dbReference>
<dbReference type="Gene3D" id="3.40.50.80">
    <property type="entry name" value="Nucleotide-binding domain of ferredoxin-NADP reductase (FNR) module"/>
    <property type="match status" value="1"/>
</dbReference>
<dbReference type="SUPFAM" id="SSF52343">
    <property type="entry name" value="Ferredoxin reductase-like, C-terminal NADP-linked domain"/>
    <property type="match status" value="1"/>
</dbReference>
<evidence type="ECO:0000256" key="6">
    <source>
        <dbReference type="ARBA" id="ARBA00023002"/>
    </source>
</evidence>
<organism evidence="11 12">
    <name type="scientific">Reichenbachiella ulvae</name>
    <dbReference type="NCBI Taxonomy" id="2980104"/>
    <lineage>
        <taxon>Bacteria</taxon>
        <taxon>Pseudomonadati</taxon>
        <taxon>Bacteroidota</taxon>
        <taxon>Cytophagia</taxon>
        <taxon>Cytophagales</taxon>
        <taxon>Reichenbachiellaceae</taxon>
        <taxon>Reichenbachiella</taxon>
    </lineage>
</organism>
<keyword evidence="8" id="KW-0411">Iron-sulfur</keyword>
<evidence type="ECO:0000313" key="12">
    <source>
        <dbReference type="Proteomes" id="UP001300692"/>
    </source>
</evidence>
<feature type="domain" description="2Fe-2S ferredoxin-type" evidence="9">
    <location>
        <begin position="264"/>
        <end position="352"/>
    </location>
</feature>
<keyword evidence="6" id="KW-0560">Oxidoreductase</keyword>
<evidence type="ECO:0000259" key="9">
    <source>
        <dbReference type="PROSITE" id="PS51085"/>
    </source>
</evidence>
<dbReference type="SUPFAM" id="SSF63380">
    <property type="entry name" value="Riboflavin synthase domain-like"/>
    <property type="match status" value="1"/>
</dbReference>
<accession>A0ABT3CRR4</accession>
<keyword evidence="7" id="KW-0408">Iron</keyword>
<dbReference type="InterPro" id="IPR006058">
    <property type="entry name" value="2Fe2S_fd_BS"/>
</dbReference>
<dbReference type="InterPro" id="IPR001433">
    <property type="entry name" value="OxRdtase_FAD/NAD-bd"/>
</dbReference>
<dbReference type="InterPro" id="IPR012675">
    <property type="entry name" value="Beta-grasp_dom_sf"/>
</dbReference>
<dbReference type="PROSITE" id="PS51384">
    <property type="entry name" value="FAD_FR"/>
    <property type="match status" value="1"/>
</dbReference>
<dbReference type="InterPro" id="IPR039261">
    <property type="entry name" value="FNR_nucleotide-bd"/>
</dbReference>
<feature type="domain" description="FAD-binding FR-type" evidence="10">
    <location>
        <begin position="2"/>
        <end position="105"/>
    </location>
</feature>
<dbReference type="PANTHER" id="PTHR47354">
    <property type="entry name" value="NADH OXIDOREDUCTASE HCR"/>
    <property type="match status" value="1"/>
</dbReference>
<dbReference type="Pfam" id="PF00970">
    <property type="entry name" value="FAD_binding_6"/>
    <property type="match status" value="1"/>
</dbReference>
<dbReference type="Proteomes" id="UP001300692">
    <property type="component" value="Unassembled WGS sequence"/>
</dbReference>
<evidence type="ECO:0000256" key="3">
    <source>
        <dbReference type="ARBA" id="ARBA00022714"/>
    </source>
</evidence>
<dbReference type="PANTHER" id="PTHR47354:SF8">
    <property type="entry name" value="1,2-PHENYLACETYL-COA EPOXIDASE, SUBUNIT E"/>
    <property type="match status" value="1"/>
</dbReference>
<dbReference type="EMBL" id="JAOYOD010000001">
    <property type="protein sequence ID" value="MCV9386312.1"/>
    <property type="molecule type" value="Genomic_DNA"/>
</dbReference>